<dbReference type="AlphaFoldDB" id="A0A916E5G5"/>
<dbReference type="OrthoDB" id="10281377at2759"/>
<protein>
    <submittedName>
        <fullName evidence="2">Uncharacterized protein</fullName>
    </submittedName>
</protein>
<comment type="caution">
    <text evidence="2">The sequence shown here is derived from an EMBL/GenBank/DDBJ whole genome shotgun (WGS) entry which is preliminary data.</text>
</comment>
<dbReference type="Proteomes" id="UP000684084">
    <property type="component" value="Unassembled WGS sequence"/>
</dbReference>
<dbReference type="EMBL" id="CAGKOT010000016">
    <property type="protein sequence ID" value="CAB5361238.1"/>
    <property type="molecule type" value="Genomic_DNA"/>
</dbReference>
<feature type="chain" id="PRO_5037885495" evidence="1">
    <location>
        <begin position="22"/>
        <end position="124"/>
    </location>
</feature>
<accession>A0A916E5G5</accession>
<reference evidence="2" key="1">
    <citation type="submission" date="2020-05" db="EMBL/GenBank/DDBJ databases">
        <authorList>
            <person name="Rincon C."/>
            <person name="Sanders R I."/>
            <person name="Robbins C."/>
            <person name="Chaturvedi A."/>
        </authorList>
    </citation>
    <scope>NUCLEOTIDE SEQUENCE</scope>
    <source>
        <strain evidence="2">CHB12</strain>
    </source>
</reference>
<proteinExistence type="predicted"/>
<organism evidence="2 3">
    <name type="scientific">Rhizophagus irregularis</name>
    <dbReference type="NCBI Taxonomy" id="588596"/>
    <lineage>
        <taxon>Eukaryota</taxon>
        <taxon>Fungi</taxon>
        <taxon>Fungi incertae sedis</taxon>
        <taxon>Mucoromycota</taxon>
        <taxon>Glomeromycotina</taxon>
        <taxon>Glomeromycetes</taxon>
        <taxon>Glomerales</taxon>
        <taxon>Glomeraceae</taxon>
        <taxon>Rhizophagus</taxon>
    </lineage>
</organism>
<gene>
    <name evidence="2" type="ORF">CHRIB12_LOCUS8539</name>
</gene>
<sequence length="124" mass="14788">MKTLGFMYLKYILLLHDVIAPLSPLIQLSNTLTRCVGWLEDGHITYGKRFIERLTKAIWYIDLYLEKLRLRGCHLPLLFNFLPVYWQNGVYNEYYQRIKKKKPQLIRLKLFQLANSIELSLAEP</sequence>
<evidence type="ECO:0000256" key="1">
    <source>
        <dbReference type="SAM" id="SignalP"/>
    </source>
</evidence>
<feature type="signal peptide" evidence="1">
    <location>
        <begin position="1"/>
        <end position="21"/>
    </location>
</feature>
<evidence type="ECO:0000313" key="3">
    <source>
        <dbReference type="Proteomes" id="UP000684084"/>
    </source>
</evidence>
<keyword evidence="1" id="KW-0732">Signal</keyword>
<name>A0A916E5G5_9GLOM</name>
<evidence type="ECO:0000313" key="2">
    <source>
        <dbReference type="EMBL" id="CAB5361238.1"/>
    </source>
</evidence>